<name>A0A1W9KUT2_9BURK</name>
<dbReference type="InterPro" id="IPR021390">
    <property type="entry name" value="DUF3025"/>
</dbReference>
<dbReference type="Pfam" id="PF11227">
    <property type="entry name" value="DUF3025"/>
    <property type="match status" value="1"/>
</dbReference>
<evidence type="ECO:0008006" key="3">
    <source>
        <dbReference type="Google" id="ProtNLM"/>
    </source>
</evidence>
<organism evidence="1 2">
    <name type="scientific">Rhodoferax ferrireducens</name>
    <dbReference type="NCBI Taxonomy" id="192843"/>
    <lineage>
        <taxon>Bacteria</taxon>
        <taxon>Pseudomonadati</taxon>
        <taxon>Pseudomonadota</taxon>
        <taxon>Betaproteobacteria</taxon>
        <taxon>Burkholderiales</taxon>
        <taxon>Comamonadaceae</taxon>
        <taxon>Rhodoferax</taxon>
    </lineage>
</organism>
<proteinExistence type="predicted"/>
<dbReference type="EMBL" id="MTEI01000005">
    <property type="protein sequence ID" value="OQW88230.1"/>
    <property type="molecule type" value="Genomic_DNA"/>
</dbReference>
<gene>
    <name evidence="1" type="ORF">BWK72_10505</name>
</gene>
<evidence type="ECO:0000313" key="1">
    <source>
        <dbReference type="EMBL" id="OQW88230.1"/>
    </source>
</evidence>
<reference evidence="1 2" key="1">
    <citation type="submission" date="2017-01" db="EMBL/GenBank/DDBJ databases">
        <title>Novel large sulfur bacteria in the metagenomes of groundwater-fed chemosynthetic microbial mats in the Lake Huron basin.</title>
        <authorList>
            <person name="Sharrar A.M."/>
            <person name="Flood B.E."/>
            <person name="Bailey J.V."/>
            <person name="Jones D.S."/>
            <person name="Biddanda B."/>
            <person name="Ruberg S.A."/>
            <person name="Marcus D.N."/>
            <person name="Dick G.J."/>
        </authorList>
    </citation>
    <scope>NUCLEOTIDE SEQUENCE [LARGE SCALE GENOMIC DNA]</scope>
    <source>
        <strain evidence="1">A7</strain>
    </source>
</reference>
<accession>A0A1W9KUT2</accession>
<protein>
    <recommendedName>
        <fullName evidence="3">Transmembrane protein</fullName>
    </recommendedName>
</protein>
<evidence type="ECO:0000313" key="2">
    <source>
        <dbReference type="Proteomes" id="UP000192505"/>
    </source>
</evidence>
<comment type="caution">
    <text evidence="1">The sequence shown here is derived from an EMBL/GenBank/DDBJ whole genome shotgun (WGS) entry which is preliminary data.</text>
</comment>
<dbReference type="Proteomes" id="UP000192505">
    <property type="component" value="Unassembled WGS sequence"/>
</dbReference>
<sequence>MAAIDWRAPWLAPWRVLGEPVAQQVLTGMVQPEALNTAARQRWPAPNQALVHFVPQSDLPPGMAYEQYIFDSELCPTREGLHDFFNGLAWLAFPATKRCLNHLHVAQIARSGIAPVRGPARDALTVFDENAALLRAPDALWNALAAKDWQRVFGELRPLWQQASLVLFGHALLEKLVEPRKSITAHVYRVFPATDAIADLDAWLAADLSAEKLAGKPFAHLPVLGVPHWWPGNEAPDFYDDPGVFRAARAPGVAAPK</sequence>
<dbReference type="AlphaFoldDB" id="A0A1W9KUT2"/>